<evidence type="ECO:0000313" key="1">
    <source>
        <dbReference type="EMBL" id="MPC75811.1"/>
    </source>
</evidence>
<comment type="caution">
    <text evidence="1">The sequence shown here is derived from an EMBL/GenBank/DDBJ whole genome shotgun (WGS) entry which is preliminary data.</text>
</comment>
<evidence type="ECO:0000313" key="2">
    <source>
        <dbReference type="Proteomes" id="UP000324222"/>
    </source>
</evidence>
<dbReference type="Proteomes" id="UP000324222">
    <property type="component" value="Unassembled WGS sequence"/>
</dbReference>
<keyword evidence="2" id="KW-1185">Reference proteome</keyword>
<accession>A0A5B7HS32</accession>
<sequence>MPMTLAVSSGRVGGGPPPVFRTARYWIERATNSILGPPWGPRIREGCGVVLYYSNPRDGDGEGAD</sequence>
<organism evidence="1 2">
    <name type="scientific">Portunus trituberculatus</name>
    <name type="common">Swimming crab</name>
    <name type="synonym">Neptunus trituberculatus</name>
    <dbReference type="NCBI Taxonomy" id="210409"/>
    <lineage>
        <taxon>Eukaryota</taxon>
        <taxon>Metazoa</taxon>
        <taxon>Ecdysozoa</taxon>
        <taxon>Arthropoda</taxon>
        <taxon>Crustacea</taxon>
        <taxon>Multicrustacea</taxon>
        <taxon>Malacostraca</taxon>
        <taxon>Eumalacostraca</taxon>
        <taxon>Eucarida</taxon>
        <taxon>Decapoda</taxon>
        <taxon>Pleocyemata</taxon>
        <taxon>Brachyura</taxon>
        <taxon>Eubrachyura</taxon>
        <taxon>Portunoidea</taxon>
        <taxon>Portunidae</taxon>
        <taxon>Portuninae</taxon>
        <taxon>Portunus</taxon>
    </lineage>
</organism>
<protein>
    <submittedName>
        <fullName evidence="1">Uncharacterized protein</fullName>
    </submittedName>
</protein>
<reference evidence="1 2" key="1">
    <citation type="submission" date="2019-05" db="EMBL/GenBank/DDBJ databases">
        <title>Another draft genome of Portunus trituberculatus and its Hox gene families provides insights of decapod evolution.</title>
        <authorList>
            <person name="Jeong J.-H."/>
            <person name="Song I."/>
            <person name="Kim S."/>
            <person name="Choi T."/>
            <person name="Kim D."/>
            <person name="Ryu S."/>
            <person name="Kim W."/>
        </authorList>
    </citation>
    <scope>NUCLEOTIDE SEQUENCE [LARGE SCALE GENOMIC DNA]</scope>
    <source>
        <tissue evidence="1">Muscle</tissue>
    </source>
</reference>
<dbReference type="AlphaFoldDB" id="A0A5B7HS32"/>
<proteinExistence type="predicted"/>
<gene>
    <name evidence="1" type="ORF">E2C01_070209</name>
</gene>
<dbReference type="EMBL" id="VSRR010041909">
    <property type="protein sequence ID" value="MPC75811.1"/>
    <property type="molecule type" value="Genomic_DNA"/>
</dbReference>
<name>A0A5B7HS32_PORTR</name>